<dbReference type="AlphaFoldDB" id="A0AAV4S4Q7"/>
<evidence type="ECO:0000313" key="2">
    <source>
        <dbReference type="Proteomes" id="UP001054837"/>
    </source>
</evidence>
<dbReference type="EMBL" id="BPLQ01007128">
    <property type="protein sequence ID" value="GIY28041.1"/>
    <property type="molecule type" value="Genomic_DNA"/>
</dbReference>
<proteinExistence type="predicted"/>
<evidence type="ECO:0000313" key="1">
    <source>
        <dbReference type="EMBL" id="GIY28041.1"/>
    </source>
</evidence>
<protein>
    <submittedName>
        <fullName evidence="1">Uncharacterized protein</fullName>
    </submittedName>
</protein>
<sequence length="118" mass="13660">MGTVWIYGSMVHYANYKHSMDLCIPIRYGSQLIVIGTPHSKPVSQYSTDWGAPNDFECDKNDRSAPLSRMQEAIWVNSRDKSKRKLFRKTDRGTFAFAKLPEVSRRELWMPIKMICNG</sequence>
<organism evidence="1 2">
    <name type="scientific">Caerostris darwini</name>
    <dbReference type="NCBI Taxonomy" id="1538125"/>
    <lineage>
        <taxon>Eukaryota</taxon>
        <taxon>Metazoa</taxon>
        <taxon>Ecdysozoa</taxon>
        <taxon>Arthropoda</taxon>
        <taxon>Chelicerata</taxon>
        <taxon>Arachnida</taxon>
        <taxon>Araneae</taxon>
        <taxon>Araneomorphae</taxon>
        <taxon>Entelegynae</taxon>
        <taxon>Araneoidea</taxon>
        <taxon>Araneidae</taxon>
        <taxon>Caerostris</taxon>
    </lineage>
</organism>
<reference evidence="1 2" key="1">
    <citation type="submission" date="2021-06" db="EMBL/GenBank/DDBJ databases">
        <title>Caerostris darwini draft genome.</title>
        <authorList>
            <person name="Kono N."/>
            <person name="Arakawa K."/>
        </authorList>
    </citation>
    <scope>NUCLEOTIDE SEQUENCE [LARGE SCALE GENOMIC DNA]</scope>
</reference>
<gene>
    <name evidence="1" type="ORF">CDAR_236771</name>
</gene>
<comment type="caution">
    <text evidence="1">The sequence shown here is derived from an EMBL/GenBank/DDBJ whole genome shotgun (WGS) entry which is preliminary data.</text>
</comment>
<keyword evidence="2" id="KW-1185">Reference proteome</keyword>
<dbReference type="Proteomes" id="UP001054837">
    <property type="component" value="Unassembled WGS sequence"/>
</dbReference>
<accession>A0AAV4S4Q7</accession>
<name>A0AAV4S4Q7_9ARAC</name>